<sequence>MSGMDMSNTPSLVILREFYSMIGVEAVIGAAIVFLLWLGLRSDQPRVRRPEMSARRWLRWGFGVLWILDGLLQMQPGMSTGFVPNYLVPLMNGQPSGLNRLMEVGIILFASHPLFWDTLSGWLQITIGGLMIGGYDTVWERIGLWISIFWSIVVWVMGEGLGNLLVPGNNTWLAGTPGSVVFYGLAAALLLQPEAFWESGRVRLVMSRLMAGLWLLMGLLQWLPADGYWHGATLAGPVLAMAEMAQPAVLSHPLYVTARILTAHGPVANALIGGVMLVLAVGWWLRRDWAVWLTVVWVFLTWWLAQDFGVFGGTATDPNSGLPVMILVLTAVYGVARALPKTTDRDLAPVRYFPGVSPDTQDQKGLKDR</sequence>
<accession>G8TSN9</accession>
<dbReference type="Proteomes" id="UP000005439">
    <property type="component" value="Chromosome"/>
</dbReference>
<feature type="transmembrane region" description="Helical" evidence="1">
    <location>
        <begin position="172"/>
        <end position="192"/>
    </location>
</feature>
<evidence type="ECO:0000313" key="2">
    <source>
        <dbReference type="EMBL" id="AEW04416.1"/>
    </source>
</evidence>
<evidence type="ECO:0000256" key="1">
    <source>
        <dbReference type="SAM" id="Phobius"/>
    </source>
</evidence>
<feature type="transmembrane region" description="Helical" evidence="1">
    <location>
        <begin position="60"/>
        <end position="84"/>
    </location>
</feature>
<organism evidence="2 3">
    <name type="scientific">Sulfobacillus acidophilus (strain ATCC 700253 / DSM 10332 / NAL)</name>
    <dbReference type="NCBI Taxonomy" id="679936"/>
    <lineage>
        <taxon>Bacteria</taxon>
        <taxon>Bacillati</taxon>
        <taxon>Bacillota</taxon>
        <taxon>Clostridia</taxon>
        <taxon>Eubacteriales</taxon>
        <taxon>Clostridiales Family XVII. Incertae Sedis</taxon>
        <taxon>Sulfobacillus</taxon>
    </lineage>
</organism>
<feature type="transmembrane region" description="Helical" evidence="1">
    <location>
        <begin position="104"/>
        <end position="132"/>
    </location>
</feature>
<protein>
    <submittedName>
        <fullName evidence="2">Uncharacterized protein</fullName>
    </submittedName>
</protein>
<keyword evidence="1" id="KW-1133">Transmembrane helix</keyword>
<feature type="transmembrane region" description="Helical" evidence="1">
    <location>
        <begin position="320"/>
        <end position="339"/>
    </location>
</feature>
<dbReference type="PATRIC" id="fig|679936.5.peg.967"/>
<feature type="transmembrane region" description="Helical" evidence="1">
    <location>
        <begin position="204"/>
        <end position="223"/>
    </location>
</feature>
<evidence type="ECO:0000313" key="3">
    <source>
        <dbReference type="Proteomes" id="UP000005439"/>
    </source>
</evidence>
<reference evidence="2 3" key="2">
    <citation type="journal article" date="2012" name="Stand. Genomic Sci.">
        <title>Complete genome sequence of the moderately thermophilic mineral-sulfide-oxidizing firmicute Sulfobacillus acidophilus type strain (NAL(T)).</title>
        <authorList>
            <person name="Anderson I."/>
            <person name="Chertkov O."/>
            <person name="Chen A."/>
            <person name="Saunders E."/>
            <person name="Lapidus A."/>
            <person name="Nolan M."/>
            <person name="Lucas S."/>
            <person name="Hammon N."/>
            <person name="Deshpande S."/>
            <person name="Cheng J.F."/>
            <person name="Han C."/>
            <person name="Tapia R."/>
            <person name="Goodwin L.A."/>
            <person name="Pitluck S."/>
            <person name="Liolios K."/>
            <person name="Pagani I."/>
            <person name="Ivanova N."/>
            <person name="Mikhailova N."/>
            <person name="Pati A."/>
            <person name="Palaniappan K."/>
            <person name="Land M."/>
            <person name="Pan C."/>
            <person name="Rohde M."/>
            <person name="Pukall R."/>
            <person name="Goker M."/>
            <person name="Detter J.C."/>
            <person name="Woyke T."/>
            <person name="Bristow J."/>
            <person name="Eisen J.A."/>
            <person name="Markowitz V."/>
            <person name="Hugenholtz P."/>
            <person name="Kyrpides N.C."/>
            <person name="Klenk H.P."/>
            <person name="Mavromatis K."/>
        </authorList>
    </citation>
    <scope>NUCLEOTIDE SEQUENCE [LARGE SCALE GENOMIC DNA]</scope>
    <source>
        <strain evidence="3">ATCC 700253 / DSM 10332 / NAL</strain>
    </source>
</reference>
<dbReference type="KEGG" id="sap:Sulac_0914"/>
<dbReference type="AlphaFoldDB" id="G8TSN9"/>
<keyword evidence="1" id="KW-0472">Membrane</keyword>
<proteinExistence type="predicted"/>
<feature type="transmembrane region" description="Helical" evidence="1">
    <location>
        <begin position="20"/>
        <end position="40"/>
    </location>
</feature>
<feature type="transmembrane region" description="Helical" evidence="1">
    <location>
        <begin position="144"/>
        <end position="166"/>
    </location>
</feature>
<reference evidence="3" key="1">
    <citation type="submission" date="2011-12" db="EMBL/GenBank/DDBJ databases">
        <title>The complete genome of chromosome of Sulfobacillus acidophilus DSM 10332.</title>
        <authorList>
            <person name="Lucas S."/>
            <person name="Han J."/>
            <person name="Lapidus A."/>
            <person name="Bruce D."/>
            <person name="Goodwin L."/>
            <person name="Pitluck S."/>
            <person name="Peters L."/>
            <person name="Kyrpides N."/>
            <person name="Mavromatis K."/>
            <person name="Ivanova N."/>
            <person name="Mikhailova N."/>
            <person name="Chertkov O."/>
            <person name="Saunders E."/>
            <person name="Detter J.C."/>
            <person name="Tapia R."/>
            <person name="Han C."/>
            <person name="Land M."/>
            <person name="Hauser L."/>
            <person name="Markowitz V."/>
            <person name="Cheng J.-F."/>
            <person name="Hugenholtz P."/>
            <person name="Woyke T."/>
            <person name="Wu D."/>
            <person name="Pukall R."/>
            <person name="Gehrich-Schroeter G."/>
            <person name="Schneider S."/>
            <person name="Klenk H.-P."/>
            <person name="Eisen J.A."/>
        </authorList>
    </citation>
    <scope>NUCLEOTIDE SEQUENCE [LARGE SCALE GENOMIC DNA]</scope>
    <source>
        <strain evidence="3">ATCC 700253 / DSM 10332 / NAL</strain>
    </source>
</reference>
<keyword evidence="3" id="KW-1185">Reference proteome</keyword>
<feature type="transmembrane region" description="Helical" evidence="1">
    <location>
        <begin position="260"/>
        <end position="282"/>
    </location>
</feature>
<dbReference type="EMBL" id="CP003179">
    <property type="protein sequence ID" value="AEW04416.1"/>
    <property type="molecule type" value="Genomic_DNA"/>
</dbReference>
<gene>
    <name evidence="2" type="ordered locus">Sulac_0914</name>
</gene>
<name>G8TSN9_SULAD</name>
<dbReference type="STRING" id="679936.Sulac_0914"/>
<dbReference type="HOGENOM" id="CLU_749901_0_0_9"/>
<feature type="transmembrane region" description="Helical" evidence="1">
    <location>
        <begin position="289"/>
        <end position="305"/>
    </location>
</feature>
<keyword evidence="1" id="KW-0812">Transmembrane</keyword>